<keyword evidence="1" id="KW-1133">Transmembrane helix</keyword>
<feature type="transmembrane region" description="Helical" evidence="1">
    <location>
        <begin position="31"/>
        <end position="51"/>
    </location>
</feature>
<dbReference type="STRING" id="1302687.SAMN05444267_105114"/>
<organism evidence="2 3">
    <name type="scientific">Chryseobacterium polytrichastri</name>
    <dbReference type="NCBI Taxonomy" id="1302687"/>
    <lineage>
        <taxon>Bacteria</taxon>
        <taxon>Pseudomonadati</taxon>
        <taxon>Bacteroidota</taxon>
        <taxon>Flavobacteriia</taxon>
        <taxon>Flavobacteriales</taxon>
        <taxon>Weeksellaceae</taxon>
        <taxon>Chryseobacterium group</taxon>
        <taxon>Chryseobacterium</taxon>
    </lineage>
</organism>
<accession>A0A1M7JC15</accession>
<keyword evidence="1" id="KW-0812">Transmembrane</keyword>
<gene>
    <name evidence="2" type="ORF">SAMN05444267_105114</name>
</gene>
<proteinExistence type="predicted"/>
<evidence type="ECO:0000313" key="3">
    <source>
        <dbReference type="Proteomes" id="UP000184364"/>
    </source>
</evidence>
<dbReference type="Proteomes" id="UP000184364">
    <property type="component" value="Unassembled WGS sequence"/>
</dbReference>
<dbReference type="OrthoDB" id="1248589at2"/>
<keyword evidence="3" id="KW-1185">Reference proteome</keyword>
<dbReference type="RefSeq" id="WP_073297500.1">
    <property type="nucleotide sequence ID" value="NZ_FRAV01000051.1"/>
</dbReference>
<feature type="transmembrane region" description="Helical" evidence="1">
    <location>
        <begin position="58"/>
        <end position="76"/>
    </location>
</feature>
<sequence length="199" mass="23314">MRILKNLEIEESIASKKLMFEESWWEKFDTFTNYFMFLALIVPSILALGSVKSSANSDLEYLLCGSGLFFGLYGFYCKFTEKDLKEIKFNIHKEDAKQRILEYGNKNNYRVSKISNNLIFLNEPTSGYTLGNYEKTIMIFFKNESILYTLIKESARLNVPVLFSQHIIRIDLKKILKKTNKQTKNINKRNGFSSFFLKD</sequence>
<dbReference type="EMBL" id="FRAV01000051">
    <property type="protein sequence ID" value="SHM50047.1"/>
    <property type="molecule type" value="Genomic_DNA"/>
</dbReference>
<dbReference type="AlphaFoldDB" id="A0A1M7JC15"/>
<evidence type="ECO:0000256" key="1">
    <source>
        <dbReference type="SAM" id="Phobius"/>
    </source>
</evidence>
<keyword evidence="1" id="KW-0472">Membrane</keyword>
<reference evidence="3" key="1">
    <citation type="submission" date="2016-11" db="EMBL/GenBank/DDBJ databases">
        <authorList>
            <person name="Varghese N."/>
            <person name="Submissions S."/>
        </authorList>
    </citation>
    <scope>NUCLEOTIDE SEQUENCE [LARGE SCALE GENOMIC DNA]</scope>
    <source>
        <strain evidence="3">DSM 26899</strain>
    </source>
</reference>
<name>A0A1M7JC15_9FLAO</name>
<protein>
    <submittedName>
        <fullName evidence="2">Uncharacterized protein</fullName>
    </submittedName>
</protein>
<evidence type="ECO:0000313" key="2">
    <source>
        <dbReference type="EMBL" id="SHM50047.1"/>
    </source>
</evidence>